<evidence type="ECO:0000256" key="1">
    <source>
        <dbReference type="ARBA" id="ARBA00008183"/>
    </source>
</evidence>
<dbReference type="GO" id="GO:0016226">
    <property type="term" value="P:iron-sulfur cluster assembly"/>
    <property type="evidence" value="ECO:0007669"/>
    <property type="project" value="UniProtKB-UniRule"/>
</dbReference>
<dbReference type="SUPFAM" id="SSF55387">
    <property type="entry name" value="Frataxin/Nqo15-like"/>
    <property type="match status" value="1"/>
</dbReference>
<sequence length="109" mass="12584">MKMTDTEFHHRADEIFEALETAIEAAIDEQEADVDIERSGGVVYLEFENRSKIVINTQEPLHEIWLATLTGGYHFKFDNGQWFDSKNQCEFKQFVIESIAKQGDITITL</sequence>
<evidence type="ECO:0000313" key="6">
    <source>
        <dbReference type="Proteomes" id="UP000273022"/>
    </source>
</evidence>
<accession>A0A3A6TEE9</accession>
<gene>
    <name evidence="4 5" type="primary">cyaY</name>
    <name evidence="5" type="ORF">D5R81_13310</name>
</gene>
<dbReference type="HAMAP" id="MF_00142">
    <property type="entry name" value="CyaY"/>
    <property type="match status" value="1"/>
</dbReference>
<reference evidence="5 6" key="1">
    <citation type="submission" date="2018-09" db="EMBL/GenBank/DDBJ databases">
        <title>Phylogeny of the Shewanellaceae, and recommendation for two new genera, Pseudoshewanella and Parashewanella.</title>
        <authorList>
            <person name="Wang G."/>
        </authorList>
    </citation>
    <scope>NUCLEOTIDE SEQUENCE [LARGE SCALE GENOMIC DNA]</scope>
    <source>
        <strain evidence="5 6">KCTC 22492</strain>
    </source>
</reference>
<dbReference type="PROSITE" id="PS50810">
    <property type="entry name" value="FRATAXIN_2"/>
    <property type="match status" value="1"/>
</dbReference>
<dbReference type="Gene3D" id="3.30.920.10">
    <property type="entry name" value="Frataxin/CyaY"/>
    <property type="match status" value="1"/>
</dbReference>
<evidence type="ECO:0000256" key="3">
    <source>
        <dbReference type="ARBA" id="ARBA00023004"/>
    </source>
</evidence>
<dbReference type="InterPro" id="IPR020895">
    <property type="entry name" value="Frataxin_CS"/>
</dbReference>
<comment type="caution">
    <text evidence="5">The sequence shown here is derived from an EMBL/GenBank/DDBJ whole genome shotgun (WGS) entry which is preliminary data.</text>
</comment>
<dbReference type="InterPro" id="IPR002908">
    <property type="entry name" value="Frataxin/CyaY"/>
</dbReference>
<evidence type="ECO:0000256" key="2">
    <source>
        <dbReference type="ARBA" id="ARBA00022723"/>
    </source>
</evidence>
<keyword evidence="2 4" id="KW-0479">Metal-binding</keyword>
<dbReference type="InterPro" id="IPR036524">
    <property type="entry name" value="Frataxin/CyaY_sf"/>
</dbReference>
<dbReference type="GO" id="GO:0008198">
    <property type="term" value="F:ferrous iron binding"/>
    <property type="evidence" value="ECO:0007669"/>
    <property type="project" value="TreeGrafter"/>
</dbReference>
<dbReference type="OrthoDB" id="285675at2"/>
<dbReference type="PANTHER" id="PTHR16821">
    <property type="entry name" value="FRATAXIN"/>
    <property type="match status" value="1"/>
</dbReference>
<dbReference type="AlphaFoldDB" id="A0A3A6TEE9"/>
<dbReference type="PROSITE" id="PS01344">
    <property type="entry name" value="FRATAXIN_1"/>
    <property type="match status" value="1"/>
</dbReference>
<comment type="function">
    <text evidence="4">Involved in iron-sulfur (Fe-S) cluster assembly. May act as a regulator of Fe-S biogenesis.</text>
</comment>
<evidence type="ECO:0000256" key="4">
    <source>
        <dbReference type="HAMAP-Rule" id="MF_00142"/>
    </source>
</evidence>
<dbReference type="RefSeq" id="WP_121854129.1">
    <property type="nucleotide sequence ID" value="NZ_CP037952.1"/>
</dbReference>
<dbReference type="GO" id="GO:0008199">
    <property type="term" value="F:ferric iron binding"/>
    <property type="evidence" value="ECO:0007669"/>
    <property type="project" value="InterPro"/>
</dbReference>
<dbReference type="PANTHER" id="PTHR16821:SF2">
    <property type="entry name" value="FRATAXIN, MITOCHONDRIAL"/>
    <property type="match status" value="1"/>
</dbReference>
<keyword evidence="3 4" id="KW-0408">Iron</keyword>
<dbReference type="NCBIfam" id="TIGR03421">
    <property type="entry name" value="FeS_CyaY"/>
    <property type="match status" value="1"/>
</dbReference>
<dbReference type="SMART" id="SM01219">
    <property type="entry name" value="Frataxin_Cyay"/>
    <property type="match status" value="1"/>
</dbReference>
<dbReference type="Proteomes" id="UP000273022">
    <property type="component" value="Unassembled WGS sequence"/>
</dbReference>
<comment type="similarity">
    <text evidence="1 4">Belongs to the frataxin family.</text>
</comment>
<dbReference type="InterPro" id="IPR047584">
    <property type="entry name" value="CyaY"/>
</dbReference>
<keyword evidence="6" id="KW-1185">Reference proteome</keyword>
<proteinExistence type="inferred from homology"/>
<dbReference type="Pfam" id="PF01491">
    <property type="entry name" value="Frataxin_Cyay"/>
    <property type="match status" value="1"/>
</dbReference>
<dbReference type="EMBL" id="QYYH01000085">
    <property type="protein sequence ID" value="RJY11339.1"/>
    <property type="molecule type" value="Genomic_DNA"/>
</dbReference>
<evidence type="ECO:0000313" key="5">
    <source>
        <dbReference type="EMBL" id="RJY11339.1"/>
    </source>
</evidence>
<name>A0A3A6TEE9_9GAMM</name>
<protein>
    <recommendedName>
        <fullName evidence="4">Iron-sulfur cluster assembly protein CyaY</fullName>
    </recommendedName>
</protein>
<organism evidence="5 6">
    <name type="scientific">Parashewanella spongiae</name>
    <dbReference type="NCBI Taxonomy" id="342950"/>
    <lineage>
        <taxon>Bacteria</taxon>
        <taxon>Pseudomonadati</taxon>
        <taxon>Pseudomonadota</taxon>
        <taxon>Gammaproteobacteria</taxon>
        <taxon>Alteromonadales</taxon>
        <taxon>Shewanellaceae</taxon>
        <taxon>Parashewanella</taxon>
    </lineage>
</organism>
<dbReference type="GO" id="GO:0005829">
    <property type="term" value="C:cytosol"/>
    <property type="evidence" value="ECO:0007669"/>
    <property type="project" value="TreeGrafter"/>
</dbReference>